<evidence type="ECO:0000313" key="2">
    <source>
        <dbReference type="EMBL" id="GAA4437392.1"/>
    </source>
</evidence>
<comment type="caution">
    <text evidence="2">The sequence shown here is derived from an EMBL/GenBank/DDBJ whole genome shotgun (WGS) entry which is preliminary data.</text>
</comment>
<dbReference type="PROSITE" id="PS51257">
    <property type="entry name" value="PROKAR_LIPOPROTEIN"/>
    <property type="match status" value="1"/>
</dbReference>
<feature type="region of interest" description="Disordered" evidence="1">
    <location>
        <begin position="24"/>
        <end position="46"/>
    </location>
</feature>
<organism evidence="2 3">
    <name type="scientific">Pontibacter saemangeumensis</name>
    <dbReference type="NCBI Taxonomy" id="1084525"/>
    <lineage>
        <taxon>Bacteria</taxon>
        <taxon>Pseudomonadati</taxon>
        <taxon>Bacteroidota</taxon>
        <taxon>Cytophagia</taxon>
        <taxon>Cytophagales</taxon>
        <taxon>Hymenobacteraceae</taxon>
        <taxon>Pontibacter</taxon>
    </lineage>
</organism>
<proteinExistence type="predicted"/>
<dbReference type="EMBL" id="BAABHC010000016">
    <property type="protein sequence ID" value="GAA4437392.1"/>
    <property type="molecule type" value="Genomic_DNA"/>
</dbReference>
<evidence type="ECO:0000256" key="1">
    <source>
        <dbReference type="SAM" id="MobiDB-lite"/>
    </source>
</evidence>
<protein>
    <submittedName>
        <fullName evidence="2">Uncharacterized protein</fullName>
    </submittedName>
</protein>
<accession>A0ABP8LUQ4</accession>
<sequence length="70" mass="6808">MKKTLMALTLAGIFTGCGNGGESAVDADSTAAVNSTTPPPTSDTTGAVGVMMSDTSVTAADSLVAPDSIE</sequence>
<reference evidence="3" key="1">
    <citation type="journal article" date="2019" name="Int. J. Syst. Evol. Microbiol.">
        <title>The Global Catalogue of Microorganisms (GCM) 10K type strain sequencing project: providing services to taxonomists for standard genome sequencing and annotation.</title>
        <authorList>
            <consortium name="The Broad Institute Genomics Platform"/>
            <consortium name="The Broad Institute Genome Sequencing Center for Infectious Disease"/>
            <person name="Wu L."/>
            <person name="Ma J."/>
        </authorList>
    </citation>
    <scope>NUCLEOTIDE SEQUENCE [LARGE SCALE GENOMIC DNA]</scope>
    <source>
        <strain evidence="3">JCM 17926</strain>
    </source>
</reference>
<name>A0ABP8LUQ4_9BACT</name>
<dbReference type="RefSeq" id="WP_345160450.1">
    <property type="nucleotide sequence ID" value="NZ_BAABHC010000016.1"/>
</dbReference>
<evidence type="ECO:0000313" key="3">
    <source>
        <dbReference type="Proteomes" id="UP001500552"/>
    </source>
</evidence>
<gene>
    <name evidence="2" type="ORF">GCM10023188_31530</name>
</gene>
<dbReference type="Proteomes" id="UP001500552">
    <property type="component" value="Unassembled WGS sequence"/>
</dbReference>
<keyword evidence="3" id="KW-1185">Reference proteome</keyword>